<proteinExistence type="predicted"/>
<accession>A0A1T5FS30</accession>
<dbReference type="EMBL" id="FUZF01000018">
    <property type="protein sequence ID" value="SKB98931.1"/>
    <property type="molecule type" value="Genomic_DNA"/>
</dbReference>
<sequence length="268" mass="30754">MSFWNKVKKIISSGADLENEKNKDENNSIESEVTAGGSRVYRYENTDEEDRGFSFPEVVCVYLEEIEQHLSKYIGAPDMVFHEIISDLVHIDVHWIKPSAEYPFNILVTSGMSDFPMTVPDEIDDKEEYERAELMVVLPADWKIGDEDFQDNNNYWPVYFLKMLARFPHEYKTWLGYGHTIPNGMDAEPIANTGFGCMLLLPPFLTFEDDFLCLKASDGKVINFYAVIPVFANEMEFKLEMGTEALLDKFDEFGVSELIDINRSSVVS</sequence>
<dbReference type="Proteomes" id="UP000190150">
    <property type="component" value="Unassembled WGS sequence"/>
</dbReference>
<dbReference type="InterPro" id="IPR020941">
    <property type="entry name" value="SUFU-like_domain"/>
</dbReference>
<dbReference type="STRING" id="1513896.SAMN05660841_03467"/>
<keyword evidence="3" id="KW-1185">Reference proteome</keyword>
<dbReference type="OrthoDB" id="4827574at2"/>
<dbReference type="AlphaFoldDB" id="A0A1T5FS30"/>
<organism evidence="2 3">
    <name type="scientific">Sphingobacterium nematocida</name>
    <dbReference type="NCBI Taxonomy" id="1513896"/>
    <lineage>
        <taxon>Bacteria</taxon>
        <taxon>Pseudomonadati</taxon>
        <taxon>Bacteroidota</taxon>
        <taxon>Sphingobacteriia</taxon>
        <taxon>Sphingobacteriales</taxon>
        <taxon>Sphingobacteriaceae</taxon>
        <taxon>Sphingobacterium</taxon>
    </lineage>
</organism>
<dbReference type="RefSeq" id="WP_079644998.1">
    <property type="nucleotide sequence ID" value="NZ_FUZF01000018.1"/>
</dbReference>
<evidence type="ECO:0000313" key="3">
    <source>
        <dbReference type="Proteomes" id="UP000190150"/>
    </source>
</evidence>
<protein>
    <submittedName>
        <fullName evidence="2">Suppressor of fused protein (SUFU)</fullName>
    </submittedName>
</protein>
<evidence type="ECO:0000313" key="2">
    <source>
        <dbReference type="EMBL" id="SKB98931.1"/>
    </source>
</evidence>
<dbReference type="Pfam" id="PF05076">
    <property type="entry name" value="SUFU"/>
    <property type="match status" value="1"/>
</dbReference>
<name>A0A1T5FS30_9SPHI</name>
<reference evidence="3" key="1">
    <citation type="submission" date="2017-02" db="EMBL/GenBank/DDBJ databases">
        <authorList>
            <person name="Varghese N."/>
            <person name="Submissions S."/>
        </authorList>
    </citation>
    <scope>NUCLEOTIDE SEQUENCE [LARGE SCALE GENOMIC DNA]</scope>
    <source>
        <strain evidence="3">DSM 24091</strain>
    </source>
</reference>
<gene>
    <name evidence="2" type="ORF">SAMN05660841_03467</name>
</gene>
<feature type="domain" description="Suppressor of fused-like" evidence="1">
    <location>
        <begin position="89"/>
        <end position="263"/>
    </location>
</feature>
<evidence type="ECO:0000259" key="1">
    <source>
        <dbReference type="Pfam" id="PF05076"/>
    </source>
</evidence>